<reference evidence="1 2" key="1">
    <citation type="submission" date="2018-04" db="EMBL/GenBank/DDBJ databases">
        <title>Genomic Encyclopedia of Type Strains, Phase III (KMG-III): the genomes of soil and plant-associated and newly described type strains.</title>
        <authorList>
            <person name="Whitman W."/>
        </authorList>
    </citation>
    <scope>NUCLEOTIDE SEQUENCE [LARGE SCALE GENOMIC DNA]</scope>
    <source>
        <strain evidence="1 2">KA25</strain>
    </source>
</reference>
<comment type="caution">
    <text evidence="1">The sequence shown here is derived from an EMBL/GenBank/DDBJ whole genome shotgun (WGS) entry which is preliminary data.</text>
</comment>
<name>A0A2T5JT77_9RHOB</name>
<gene>
    <name evidence="1" type="ORF">C8J28_1224</name>
</gene>
<evidence type="ECO:0000313" key="1">
    <source>
        <dbReference type="EMBL" id="PTR13374.1"/>
    </source>
</evidence>
<dbReference type="Proteomes" id="UP000244060">
    <property type="component" value="Unassembled WGS sequence"/>
</dbReference>
<dbReference type="AlphaFoldDB" id="A0A2T5JT77"/>
<evidence type="ECO:0000313" key="2">
    <source>
        <dbReference type="Proteomes" id="UP000244060"/>
    </source>
</evidence>
<keyword evidence="2" id="KW-1185">Reference proteome</keyword>
<accession>A0A2T5JT77</accession>
<sequence length="194" mass="21068">MFAFTCAHPLSLRELQAQSRHASGKTLHWLLCDALGFDYAAQHRWHLALHEAHLRQGAPACLHLKVGAVSLNKVLEDLSVKVTGSKGQHYRSLNTSWASAAQELPDRRLQRGRLREASGEQHVRPAVLRTLLSREQRALRVMLDAVKTGTLLRAKGALSSHVAAAVEGAEAWAALRDTVLGLAAAAGQRDKAAA</sequence>
<protein>
    <submittedName>
        <fullName evidence="1">Uncharacterized protein</fullName>
    </submittedName>
</protein>
<proteinExistence type="predicted"/>
<dbReference type="EMBL" id="QAOT01000022">
    <property type="protein sequence ID" value="PTR13374.1"/>
    <property type="molecule type" value="Genomic_DNA"/>
</dbReference>
<organism evidence="1 2">
    <name type="scientific">Cereibacter azotoformans</name>
    <dbReference type="NCBI Taxonomy" id="43057"/>
    <lineage>
        <taxon>Bacteria</taxon>
        <taxon>Pseudomonadati</taxon>
        <taxon>Pseudomonadota</taxon>
        <taxon>Alphaproteobacteria</taxon>
        <taxon>Rhodobacterales</taxon>
        <taxon>Paracoccaceae</taxon>
        <taxon>Cereibacter</taxon>
    </lineage>
</organism>
<dbReference type="RefSeq" id="WP_108222290.1">
    <property type="nucleotide sequence ID" value="NZ_QAOT01000022.1"/>
</dbReference>